<dbReference type="InterPro" id="IPR013589">
    <property type="entry name" value="Bac_transglu_N"/>
</dbReference>
<dbReference type="Gene3D" id="3.10.620.30">
    <property type="match status" value="1"/>
</dbReference>
<dbReference type="Proteomes" id="UP000824190">
    <property type="component" value="Unassembled WGS sequence"/>
</dbReference>
<dbReference type="PANTHER" id="PTHR33490:SF6">
    <property type="entry name" value="SLL1049 PROTEIN"/>
    <property type="match status" value="1"/>
</dbReference>
<evidence type="ECO:0000259" key="1">
    <source>
        <dbReference type="SMART" id="SM00460"/>
    </source>
</evidence>
<dbReference type="Pfam" id="PF08379">
    <property type="entry name" value="Bact_transglu_N"/>
    <property type="match status" value="1"/>
</dbReference>
<dbReference type="PANTHER" id="PTHR33490">
    <property type="entry name" value="BLR5614 PROTEIN-RELATED"/>
    <property type="match status" value="1"/>
</dbReference>
<dbReference type="Pfam" id="PF01841">
    <property type="entry name" value="Transglut_core"/>
    <property type="match status" value="1"/>
</dbReference>
<dbReference type="SMART" id="SM00460">
    <property type="entry name" value="TGc"/>
    <property type="match status" value="1"/>
</dbReference>
<name>A0A9D1RML4_9CORY</name>
<proteinExistence type="predicted"/>
<organism evidence="2 3">
    <name type="scientific">Candidatus Corynebacterium avicola</name>
    <dbReference type="NCBI Taxonomy" id="2838527"/>
    <lineage>
        <taxon>Bacteria</taxon>
        <taxon>Bacillati</taxon>
        <taxon>Actinomycetota</taxon>
        <taxon>Actinomycetes</taxon>
        <taxon>Mycobacteriales</taxon>
        <taxon>Corynebacteriaceae</taxon>
        <taxon>Corynebacterium</taxon>
    </lineage>
</organism>
<reference evidence="2" key="2">
    <citation type="submission" date="2021-04" db="EMBL/GenBank/DDBJ databases">
        <authorList>
            <person name="Gilroy R."/>
        </authorList>
    </citation>
    <scope>NUCLEOTIDE SEQUENCE</scope>
    <source>
        <strain evidence="2">CHK32-1732</strain>
    </source>
</reference>
<dbReference type="InterPro" id="IPR002931">
    <property type="entry name" value="Transglutaminase-like"/>
</dbReference>
<gene>
    <name evidence="2" type="ORF">H9870_01045</name>
</gene>
<feature type="domain" description="Transglutaminase-like" evidence="1">
    <location>
        <begin position="172"/>
        <end position="243"/>
    </location>
</feature>
<dbReference type="InterPro" id="IPR038765">
    <property type="entry name" value="Papain-like_cys_pep_sf"/>
</dbReference>
<dbReference type="EMBL" id="DXGC01000010">
    <property type="protein sequence ID" value="HIW90245.1"/>
    <property type="molecule type" value="Genomic_DNA"/>
</dbReference>
<sequence length="288" mass="32200">MTSTLKIEHITGFTYSDNVNDSFNEIRMSPQYTPQQLIRERTVTITPRPWSASYIDYWGTQVTEFELHEPHEELKVSVTTTLDVDPVPSERTGLTVTDVERFHDRWNEFLVMTPFVHPGEDMADRVSGILAEVGADSPGSVDEVALRVGRLIHDEMTYESGATDVTAGAEEVWANRKGVCQDFSHLMIGALRHVGIPARYVSGYVLPDRKAPVGEAVTGESHAWVQWFNDGPDGGWYSFDPTNDTVPGELHVMVAQGREYTDVVPLRGMFTGQATSEMFVSVTMTRLK</sequence>
<accession>A0A9D1RML4</accession>
<dbReference type="SUPFAM" id="SSF54001">
    <property type="entry name" value="Cysteine proteinases"/>
    <property type="match status" value="1"/>
</dbReference>
<reference evidence="2" key="1">
    <citation type="journal article" date="2021" name="PeerJ">
        <title>Extensive microbial diversity within the chicken gut microbiome revealed by metagenomics and culture.</title>
        <authorList>
            <person name="Gilroy R."/>
            <person name="Ravi A."/>
            <person name="Getino M."/>
            <person name="Pursley I."/>
            <person name="Horton D.L."/>
            <person name="Alikhan N.F."/>
            <person name="Baker D."/>
            <person name="Gharbi K."/>
            <person name="Hall N."/>
            <person name="Watson M."/>
            <person name="Adriaenssens E.M."/>
            <person name="Foster-Nyarko E."/>
            <person name="Jarju S."/>
            <person name="Secka A."/>
            <person name="Antonio M."/>
            <person name="Oren A."/>
            <person name="Chaudhuri R.R."/>
            <person name="La Ragione R."/>
            <person name="Hildebrand F."/>
            <person name="Pallen M.J."/>
        </authorList>
    </citation>
    <scope>NUCLEOTIDE SEQUENCE</scope>
    <source>
        <strain evidence="2">CHK32-1732</strain>
    </source>
</reference>
<evidence type="ECO:0000313" key="3">
    <source>
        <dbReference type="Proteomes" id="UP000824190"/>
    </source>
</evidence>
<comment type="caution">
    <text evidence="2">The sequence shown here is derived from an EMBL/GenBank/DDBJ whole genome shotgun (WGS) entry which is preliminary data.</text>
</comment>
<protein>
    <submittedName>
        <fullName evidence="2">Transglutaminase family protein</fullName>
    </submittedName>
</protein>
<evidence type="ECO:0000313" key="2">
    <source>
        <dbReference type="EMBL" id="HIW90245.1"/>
    </source>
</evidence>
<dbReference type="AlphaFoldDB" id="A0A9D1RML4"/>